<dbReference type="Proteomes" id="UP001153332">
    <property type="component" value="Unassembled WGS sequence"/>
</dbReference>
<evidence type="ECO:0000313" key="2">
    <source>
        <dbReference type="Proteomes" id="UP001153332"/>
    </source>
</evidence>
<name>A0ACC2J1L9_9PEZI</name>
<organism evidence="1 2">
    <name type="scientific">Lasiodiplodia mahajangana</name>
    <dbReference type="NCBI Taxonomy" id="1108764"/>
    <lineage>
        <taxon>Eukaryota</taxon>
        <taxon>Fungi</taxon>
        <taxon>Dikarya</taxon>
        <taxon>Ascomycota</taxon>
        <taxon>Pezizomycotina</taxon>
        <taxon>Dothideomycetes</taxon>
        <taxon>Dothideomycetes incertae sedis</taxon>
        <taxon>Botryosphaeriales</taxon>
        <taxon>Botryosphaeriaceae</taxon>
        <taxon>Lasiodiplodia</taxon>
    </lineage>
</organism>
<comment type="caution">
    <text evidence="1">The sequence shown here is derived from an EMBL/GenBank/DDBJ whole genome shotgun (WGS) entry which is preliminary data.</text>
</comment>
<proteinExistence type="predicted"/>
<reference evidence="1" key="1">
    <citation type="submission" date="2022-12" db="EMBL/GenBank/DDBJ databases">
        <title>Genome Sequence of Lasiodiplodia mahajangana.</title>
        <authorList>
            <person name="Buettner E."/>
        </authorList>
    </citation>
    <scope>NUCLEOTIDE SEQUENCE</scope>
    <source>
        <strain evidence="1">VT137</strain>
    </source>
</reference>
<sequence length="126" mass="13819">MDEFNKWLHSQLVRGITGVTDIDTFASTLMGFPLMPEIISDAIYSNSKTMDGRHFAQEFIRRKKLAEKGVVEKQPVNSPSGDMQSNSAGGWNEVAKKSSHKDTASDSSSIQGAGFKVVPSRKKGKK</sequence>
<gene>
    <name evidence="1" type="ORF">O1611_g10126</name>
</gene>
<keyword evidence="2" id="KW-1185">Reference proteome</keyword>
<evidence type="ECO:0000313" key="1">
    <source>
        <dbReference type="EMBL" id="KAJ8121349.1"/>
    </source>
</evidence>
<dbReference type="EMBL" id="JAPUUL010003842">
    <property type="protein sequence ID" value="KAJ8121349.1"/>
    <property type="molecule type" value="Genomic_DNA"/>
</dbReference>
<protein>
    <submittedName>
        <fullName evidence="1">Uncharacterized protein</fullName>
    </submittedName>
</protein>
<accession>A0ACC2J1L9</accession>